<evidence type="ECO:0000256" key="1">
    <source>
        <dbReference type="ARBA" id="ARBA00022737"/>
    </source>
</evidence>
<accession>A0A8T0VMA5</accession>
<dbReference type="InterPro" id="IPR002885">
    <property type="entry name" value="PPR_rpt"/>
</dbReference>
<dbReference type="Gene3D" id="1.25.40.10">
    <property type="entry name" value="Tetratricopeptide repeat domain"/>
    <property type="match status" value="2"/>
</dbReference>
<dbReference type="Pfam" id="PF13041">
    <property type="entry name" value="PPR_2"/>
    <property type="match status" value="1"/>
</dbReference>
<dbReference type="GO" id="GO:0009451">
    <property type="term" value="P:RNA modification"/>
    <property type="evidence" value="ECO:0007669"/>
    <property type="project" value="InterPro"/>
</dbReference>
<feature type="repeat" description="PPR" evidence="3">
    <location>
        <begin position="114"/>
        <end position="148"/>
    </location>
</feature>
<dbReference type="NCBIfam" id="TIGR00756">
    <property type="entry name" value="PPR"/>
    <property type="match status" value="3"/>
</dbReference>
<dbReference type="PANTHER" id="PTHR47926">
    <property type="entry name" value="PENTATRICOPEPTIDE REPEAT-CONTAINING PROTEIN"/>
    <property type="match status" value="1"/>
</dbReference>
<evidence type="ECO:0008006" key="6">
    <source>
        <dbReference type="Google" id="ProtNLM"/>
    </source>
</evidence>
<name>A0A8T0VMA5_PANVG</name>
<protein>
    <recommendedName>
        <fullName evidence="6">Pentatricopeptide repeat-containing protein</fullName>
    </recommendedName>
</protein>
<dbReference type="EMBL" id="CM029040">
    <property type="protein sequence ID" value="KAG2636008.1"/>
    <property type="molecule type" value="Genomic_DNA"/>
</dbReference>
<dbReference type="GO" id="GO:0003723">
    <property type="term" value="F:RNA binding"/>
    <property type="evidence" value="ECO:0007669"/>
    <property type="project" value="InterPro"/>
</dbReference>
<dbReference type="AlphaFoldDB" id="A0A8T0VMA5"/>
<keyword evidence="5" id="KW-1185">Reference proteome</keyword>
<feature type="repeat" description="PPR" evidence="3">
    <location>
        <begin position="20"/>
        <end position="54"/>
    </location>
</feature>
<sequence length="226" mass="24430">MKSGRLAEALDLFDRMPRRNVVAWASVISGCTRNGRPEAAASMFAAMLGSGVAPNAYACNAALAACAPADALGLREQVHSLAVRAGLAWVGICLVELYSRCVSLRAAGEVLRRTSWGYTSLVSVLCRGGEFARAVEVLCQMMSQGLQTSTTRRAFWRRARESSELNSRNVVSWCSMMQLCIRDGRLGDALRVFSKMISESGGVLVGFNHAGLVEEGKVFFRVQTNG</sequence>
<evidence type="ECO:0000256" key="2">
    <source>
        <dbReference type="ARBA" id="ARBA00022946"/>
    </source>
</evidence>
<dbReference type="Pfam" id="PF01535">
    <property type="entry name" value="PPR"/>
    <property type="match status" value="2"/>
</dbReference>
<organism evidence="4 5">
    <name type="scientific">Panicum virgatum</name>
    <name type="common">Blackwell switchgrass</name>
    <dbReference type="NCBI Taxonomy" id="38727"/>
    <lineage>
        <taxon>Eukaryota</taxon>
        <taxon>Viridiplantae</taxon>
        <taxon>Streptophyta</taxon>
        <taxon>Embryophyta</taxon>
        <taxon>Tracheophyta</taxon>
        <taxon>Spermatophyta</taxon>
        <taxon>Magnoliopsida</taxon>
        <taxon>Liliopsida</taxon>
        <taxon>Poales</taxon>
        <taxon>Poaceae</taxon>
        <taxon>PACMAD clade</taxon>
        <taxon>Panicoideae</taxon>
        <taxon>Panicodae</taxon>
        <taxon>Paniceae</taxon>
        <taxon>Panicinae</taxon>
        <taxon>Panicum</taxon>
        <taxon>Panicum sect. Hiantes</taxon>
    </lineage>
</organism>
<evidence type="ECO:0000256" key="3">
    <source>
        <dbReference type="PROSITE-ProRule" id="PRU00708"/>
    </source>
</evidence>
<evidence type="ECO:0000313" key="5">
    <source>
        <dbReference type="Proteomes" id="UP000823388"/>
    </source>
</evidence>
<dbReference type="PROSITE" id="PS51257">
    <property type="entry name" value="PROKAR_LIPOPROTEIN"/>
    <property type="match status" value="1"/>
</dbReference>
<keyword evidence="2" id="KW-0809">Transit peptide</keyword>
<dbReference type="InterPro" id="IPR046960">
    <property type="entry name" value="PPR_At4g14850-like_plant"/>
</dbReference>
<reference evidence="4" key="1">
    <citation type="submission" date="2020-05" db="EMBL/GenBank/DDBJ databases">
        <title>WGS assembly of Panicum virgatum.</title>
        <authorList>
            <person name="Lovell J.T."/>
            <person name="Jenkins J."/>
            <person name="Shu S."/>
            <person name="Juenger T.E."/>
            <person name="Schmutz J."/>
        </authorList>
    </citation>
    <scope>NUCLEOTIDE SEQUENCE</scope>
    <source>
        <strain evidence="4">AP13</strain>
    </source>
</reference>
<gene>
    <name evidence="4" type="ORF">PVAP13_2NG413506</name>
</gene>
<keyword evidence="1" id="KW-0677">Repeat</keyword>
<evidence type="ECO:0000313" key="4">
    <source>
        <dbReference type="EMBL" id="KAG2636008.1"/>
    </source>
</evidence>
<comment type="caution">
    <text evidence="4">The sequence shown here is derived from an EMBL/GenBank/DDBJ whole genome shotgun (WGS) entry which is preliminary data.</text>
</comment>
<feature type="repeat" description="PPR" evidence="3">
    <location>
        <begin position="169"/>
        <end position="199"/>
    </location>
</feature>
<dbReference type="PROSITE" id="PS51375">
    <property type="entry name" value="PPR"/>
    <property type="match status" value="3"/>
</dbReference>
<dbReference type="Proteomes" id="UP000823388">
    <property type="component" value="Chromosome 2N"/>
</dbReference>
<dbReference type="InterPro" id="IPR011990">
    <property type="entry name" value="TPR-like_helical_dom_sf"/>
</dbReference>
<proteinExistence type="predicted"/>